<evidence type="ECO:0000313" key="3">
    <source>
        <dbReference type="EMBL" id="MUP10892.1"/>
    </source>
</evidence>
<dbReference type="InterPro" id="IPR044925">
    <property type="entry name" value="His-Me_finger_sf"/>
</dbReference>
<dbReference type="InterPro" id="IPR003615">
    <property type="entry name" value="HNH_nuc"/>
</dbReference>
<gene>
    <name evidence="3" type="ORF">BBK91_013530</name>
    <name evidence="2" type="ORF">BBL17_010405</name>
</gene>
<reference evidence="4 5" key="1">
    <citation type="submission" date="2019-11" db="EMBL/GenBank/DDBJ databases">
        <title>Whole-genome sequencing of Allorhizobium vitis.</title>
        <authorList>
            <person name="Gan H.M."/>
            <person name="Savka M.A."/>
        </authorList>
    </citation>
    <scope>NUCLEOTIDE SEQUENCE [LARGE SCALE GENOMIC DNA]</scope>
    <source>
        <strain evidence="3 5">RF2/1</strain>
        <strain evidence="2 4">T1/7</strain>
    </source>
</reference>
<protein>
    <submittedName>
        <fullName evidence="3">HNH endonuclease</fullName>
    </submittedName>
</protein>
<dbReference type="EMBL" id="MBFA02000007">
    <property type="protein sequence ID" value="MUP10892.1"/>
    <property type="molecule type" value="Genomic_DNA"/>
</dbReference>
<name>A0ABD6HAK3_AGRVI</name>
<dbReference type="AlphaFoldDB" id="A0ABD6HAK3"/>
<dbReference type="GO" id="GO:0004519">
    <property type="term" value="F:endonuclease activity"/>
    <property type="evidence" value="ECO:0007669"/>
    <property type="project" value="UniProtKB-KW"/>
</dbReference>
<keyword evidence="3" id="KW-0378">Hydrolase</keyword>
<evidence type="ECO:0000313" key="2">
    <source>
        <dbReference type="EMBL" id="MUO42193.1"/>
    </source>
</evidence>
<dbReference type="Pfam" id="PF13392">
    <property type="entry name" value="HNH_3"/>
    <property type="match status" value="1"/>
</dbReference>
<comment type="caution">
    <text evidence="3">The sequence shown here is derived from an EMBL/GenBank/DDBJ whole genome shotgun (WGS) entry which is preliminary data.</text>
</comment>
<proteinExistence type="predicted"/>
<evidence type="ECO:0000313" key="5">
    <source>
        <dbReference type="Proteomes" id="UP000179536"/>
    </source>
</evidence>
<sequence>MSLNGKTVVVHLVMWTNEFGFIPCNKEIDHFRRNRLYARPHPDHLELVSRKTNTRRR</sequence>
<dbReference type="Proteomes" id="UP000179536">
    <property type="component" value="Unassembled WGS sequence"/>
</dbReference>
<keyword evidence="3" id="KW-0255">Endonuclease</keyword>
<dbReference type="EMBL" id="MBFE02000006">
    <property type="protein sequence ID" value="MUO42193.1"/>
    <property type="molecule type" value="Genomic_DNA"/>
</dbReference>
<keyword evidence="4" id="KW-1185">Reference proteome</keyword>
<dbReference type="SUPFAM" id="SSF54060">
    <property type="entry name" value="His-Me finger endonucleases"/>
    <property type="match status" value="1"/>
</dbReference>
<evidence type="ECO:0000313" key="4">
    <source>
        <dbReference type="Proteomes" id="UP000179454"/>
    </source>
</evidence>
<feature type="domain" description="HNH nuclease" evidence="1">
    <location>
        <begin position="10"/>
        <end position="55"/>
    </location>
</feature>
<evidence type="ECO:0000259" key="1">
    <source>
        <dbReference type="Pfam" id="PF13392"/>
    </source>
</evidence>
<keyword evidence="3" id="KW-0540">Nuclease</keyword>
<organism evidence="3 5">
    <name type="scientific">Agrobacterium vitis</name>
    <name type="common">Rhizobium vitis</name>
    <dbReference type="NCBI Taxonomy" id="373"/>
    <lineage>
        <taxon>Bacteria</taxon>
        <taxon>Pseudomonadati</taxon>
        <taxon>Pseudomonadota</taxon>
        <taxon>Alphaproteobacteria</taxon>
        <taxon>Hyphomicrobiales</taxon>
        <taxon>Rhizobiaceae</taxon>
        <taxon>Rhizobium/Agrobacterium group</taxon>
        <taxon>Agrobacterium</taxon>
    </lineage>
</organism>
<dbReference type="Proteomes" id="UP000179454">
    <property type="component" value="Unassembled WGS sequence"/>
</dbReference>
<accession>A0ABD6HAK3</accession>